<dbReference type="EMBL" id="FQUY01000016">
    <property type="protein sequence ID" value="SHF26949.1"/>
    <property type="molecule type" value="Genomic_DNA"/>
</dbReference>
<dbReference type="InterPro" id="IPR050469">
    <property type="entry name" value="Diguanylate_Cyclase"/>
</dbReference>
<dbReference type="GO" id="GO:0005886">
    <property type="term" value="C:plasma membrane"/>
    <property type="evidence" value="ECO:0007669"/>
    <property type="project" value="TreeGrafter"/>
</dbReference>
<keyword evidence="1" id="KW-1133">Transmembrane helix</keyword>
<dbReference type="AlphaFoldDB" id="A0A1M5A9K0"/>
<dbReference type="NCBIfam" id="TIGR00254">
    <property type="entry name" value="GGDEF"/>
    <property type="match status" value="1"/>
</dbReference>
<evidence type="ECO:0000256" key="1">
    <source>
        <dbReference type="SAM" id="Phobius"/>
    </source>
</evidence>
<feature type="transmembrane region" description="Helical" evidence="1">
    <location>
        <begin position="26"/>
        <end position="42"/>
    </location>
</feature>
<dbReference type="FunFam" id="3.30.70.270:FF:000001">
    <property type="entry name" value="Diguanylate cyclase domain protein"/>
    <property type="match status" value="1"/>
</dbReference>
<dbReference type="Proteomes" id="UP000184148">
    <property type="component" value="Unassembled WGS sequence"/>
</dbReference>
<keyword evidence="1" id="KW-0812">Transmembrane</keyword>
<dbReference type="InterPro" id="IPR043128">
    <property type="entry name" value="Rev_trsase/Diguanyl_cyclase"/>
</dbReference>
<dbReference type="Gene3D" id="3.30.70.270">
    <property type="match status" value="1"/>
</dbReference>
<keyword evidence="4" id="KW-1185">Reference proteome</keyword>
<feature type="domain" description="GGDEF" evidence="2">
    <location>
        <begin position="106"/>
        <end position="235"/>
    </location>
</feature>
<dbReference type="InterPro" id="IPR029787">
    <property type="entry name" value="Nucleotide_cyclase"/>
</dbReference>
<evidence type="ECO:0000259" key="2">
    <source>
        <dbReference type="PROSITE" id="PS50887"/>
    </source>
</evidence>
<dbReference type="STRING" id="1121429.SAMN02745133_02228"/>
<organism evidence="3 4">
    <name type="scientific">Desulforamulus putei DSM 12395</name>
    <dbReference type="NCBI Taxonomy" id="1121429"/>
    <lineage>
        <taxon>Bacteria</taxon>
        <taxon>Bacillati</taxon>
        <taxon>Bacillota</taxon>
        <taxon>Clostridia</taxon>
        <taxon>Eubacteriales</taxon>
        <taxon>Peptococcaceae</taxon>
        <taxon>Desulforamulus</taxon>
    </lineage>
</organism>
<gene>
    <name evidence="3" type="ORF">SAMN02745133_02228</name>
</gene>
<reference evidence="4" key="1">
    <citation type="submission" date="2016-11" db="EMBL/GenBank/DDBJ databases">
        <authorList>
            <person name="Varghese N."/>
            <person name="Submissions S."/>
        </authorList>
    </citation>
    <scope>NUCLEOTIDE SEQUENCE [LARGE SCALE GENOMIC DNA]</scope>
    <source>
        <strain evidence="4">DSM 12395</strain>
    </source>
</reference>
<dbReference type="PROSITE" id="PS50887">
    <property type="entry name" value="GGDEF"/>
    <property type="match status" value="1"/>
</dbReference>
<dbReference type="SMART" id="SM00267">
    <property type="entry name" value="GGDEF"/>
    <property type="match status" value="1"/>
</dbReference>
<accession>A0A1M5A9K0</accession>
<dbReference type="Pfam" id="PF00990">
    <property type="entry name" value="GGDEF"/>
    <property type="match status" value="1"/>
</dbReference>
<dbReference type="GO" id="GO:0043709">
    <property type="term" value="P:cell adhesion involved in single-species biofilm formation"/>
    <property type="evidence" value="ECO:0007669"/>
    <property type="project" value="TreeGrafter"/>
</dbReference>
<name>A0A1M5A9K0_9FIRM</name>
<dbReference type="PANTHER" id="PTHR45138:SF9">
    <property type="entry name" value="DIGUANYLATE CYCLASE DGCM-RELATED"/>
    <property type="match status" value="1"/>
</dbReference>
<sequence length="235" mass="26067">MKQPVLLISPLLLGMAGTIGQMKTLLWLSQLLWLLAVSYILFSHSREKAILLQKLKTQEEKILCQTARQAGESFRLMMANCTDGLTGVANRKHLDSRLAEIIKSNSVFSVIMLDIDHFKKVNDTYGHQAGDEVLKHFAKTILKTVRPGDLVARYGGEEFSVVCPSDARNAVKIAERIREAVEATPVQTCAGTIKITASLGVAQRRQDDTAESLVQRADGFLYQAKQEGRNRVKGE</sequence>
<dbReference type="InterPro" id="IPR000160">
    <property type="entry name" value="GGDEF_dom"/>
</dbReference>
<dbReference type="CDD" id="cd01949">
    <property type="entry name" value="GGDEF"/>
    <property type="match status" value="1"/>
</dbReference>
<dbReference type="GO" id="GO:0052621">
    <property type="term" value="F:diguanylate cyclase activity"/>
    <property type="evidence" value="ECO:0007669"/>
    <property type="project" value="TreeGrafter"/>
</dbReference>
<dbReference type="SUPFAM" id="SSF55073">
    <property type="entry name" value="Nucleotide cyclase"/>
    <property type="match status" value="1"/>
</dbReference>
<keyword evidence="1" id="KW-0472">Membrane</keyword>
<dbReference type="GO" id="GO:1902201">
    <property type="term" value="P:negative regulation of bacterial-type flagellum-dependent cell motility"/>
    <property type="evidence" value="ECO:0007669"/>
    <property type="project" value="TreeGrafter"/>
</dbReference>
<dbReference type="RefSeq" id="WP_073239463.1">
    <property type="nucleotide sequence ID" value="NZ_FQUY01000016.1"/>
</dbReference>
<dbReference type="OrthoDB" id="9783388at2"/>
<dbReference type="PANTHER" id="PTHR45138">
    <property type="entry name" value="REGULATORY COMPONENTS OF SENSORY TRANSDUCTION SYSTEM"/>
    <property type="match status" value="1"/>
</dbReference>
<evidence type="ECO:0000313" key="3">
    <source>
        <dbReference type="EMBL" id="SHF26949.1"/>
    </source>
</evidence>
<protein>
    <submittedName>
        <fullName evidence="3">Diguanylate cyclase (GGDEF) domain-containing protein</fullName>
    </submittedName>
</protein>
<proteinExistence type="predicted"/>
<evidence type="ECO:0000313" key="4">
    <source>
        <dbReference type="Proteomes" id="UP000184148"/>
    </source>
</evidence>